<evidence type="ECO:0000313" key="3">
    <source>
        <dbReference type="Proteomes" id="UP000601768"/>
    </source>
</evidence>
<evidence type="ECO:0000313" key="2">
    <source>
        <dbReference type="EMBL" id="MBC3767533.1"/>
    </source>
</evidence>
<keyword evidence="3" id="KW-1185">Reference proteome</keyword>
<dbReference type="AlphaFoldDB" id="A0A8J6J031"/>
<dbReference type="EMBL" id="JACNEP010000020">
    <property type="protein sequence ID" value="MBC3767533.1"/>
    <property type="molecule type" value="Genomic_DNA"/>
</dbReference>
<protein>
    <submittedName>
        <fullName evidence="2">Uncharacterized protein</fullName>
    </submittedName>
</protein>
<feature type="transmembrane region" description="Helical" evidence="1">
    <location>
        <begin position="56"/>
        <end position="77"/>
    </location>
</feature>
<keyword evidence="1" id="KW-0812">Transmembrane</keyword>
<evidence type="ECO:0000256" key="1">
    <source>
        <dbReference type="SAM" id="Phobius"/>
    </source>
</evidence>
<keyword evidence="1" id="KW-1133">Transmembrane helix</keyword>
<dbReference type="Proteomes" id="UP000601768">
    <property type="component" value="Unassembled WGS sequence"/>
</dbReference>
<gene>
    <name evidence="2" type="ORF">H8B19_16765</name>
</gene>
<feature type="transmembrane region" description="Helical" evidence="1">
    <location>
        <begin position="89"/>
        <end position="112"/>
    </location>
</feature>
<reference evidence="2" key="2">
    <citation type="submission" date="2020-08" db="EMBL/GenBank/DDBJ databases">
        <authorList>
            <person name="Lai Q."/>
        </authorList>
    </citation>
    <scope>NUCLEOTIDE SEQUENCE</scope>
    <source>
        <strain evidence="2">S27-2</strain>
    </source>
</reference>
<sequence>MIRNSLKYLYLILILFLVIDSFEMTSRIQSWEYFTSLILSMLLGVFWGGWKLVSQLRAFPAICIVVIVAFSLIAGGVQMEYYFGSELRFYFFSVGFYLLVFSPFYLRIYFLFKQNTSNKL</sequence>
<dbReference type="RefSeq" id="WP_186508103.1">
    <property type="nucleotide sequence ID" value="NZ_JACNEP010000020.1"/>
</dbReference>
<accession>A0A8J6J031</accession>
<reference evidence="2" key="1">
    <citation type="journal article" date="2018" name="Int. J. Syst. Evol. Microbiol.">
        <title>Neptunicella marina gen. nov., sp. nov., isolated from surface seawater.</title>
        <authorList>
            <person name="Liu X."/>
            <person name="Lai Q."/>
            <person name="Du Y."/>
            <person name="Zhang X."/>
            <person name="Liu Z."/>
            <person name="Sun F."/>
            <person name="Shao Z."/>
        </authorList>
    </citation>
    <scope>NUCLEOTIDE SEQUENCE</scope>
    <source>
        <strain evidence="2">S27-2</strain>
    </source>
</reference>
<proteinExistence type="predicted"/>
<feature type="transmembrane region" description="Helical" evidence="1">
    <location>
        <begin position="31"/>
        <end position="50"/>
    </location>
</feature>
<organism evidence="2 3">
    <name type="scientific">Neptunicella marina</name>
    <dbReference type="NCBI Taxonomy" id="2125989"/>
    <lineage>
        <taxon>Bacteria</taxon>
        <taxon>Pseudomonadati</taxon>
        <taxon>Pseudomonadota</taxon>
        <taxon>Gammaproteobacteria</taxon>
        <taxon>Alteromonadales</taxon>
        <taxon>Alteromonadaceae</taxon>
        <taxon>Neptunicella</taxon>
    </lineage>
</organism>
<comment type="caution">
    <text evidence="2">The sequence shown here is derived from an EMBL/GenBank/DDBJ whole genome shotgun (WGS) entry which is preliminary data.</text>
</comment>
<name>A0A8J6J031_9ALTE</name>
<feature type="transmembrane region" description="Helical" evidence="1">
    <location>
        <begin position="6"/>
        <end position="24"/>
    </location>
</feature>
<keyword evidence="1" id="KW-0472">Membrane</keyword>